<evidence type="ECO:0000313" key="4">
    <source>
        <dbReference type="Proteomes" id="UP000005096"/>
    </source>
</evidence>
<dbReference type="EMBL" id="CM001022">
    <property type="protein sequence ID" value="EFQ23277.1"/>
    <property type="molecule type" value="Genomic_DNA"/>
</dbReference>
<dbReference type="Pfam" id="PF01464">
    <property type="entry name" value="SLT"/>
    <property type="match status" value="1"/>
</dbReference>
<dbReference type="PANTHER" id="PTHR37423">
    <property type="entry name" value="SOLUBLE LYTIC MUREIN TRANSGLYCOSYLASE-RELATED"/>
    <property type="match status" value="1"/>
</dbReference>
<name>E3CVS6_9BACT</name>
<dbReference type="eggNOG" id="COG0741">
    <property type="taxonomic scope" value="Bacteria"/>
</dbReference>
<evidence type="ECO:0000259" key="2">
    <source>
        <dbReference type="Pfam" id="PF01464"/>
    </source>
</evidence>
<dbReference type="InterPro" id="IPR023346">
    <property type="entry name" value="Lysozyme-like_dom_sf"/>
</dbReference>
<dbReference type="PANTHER" id="PTHR37423:SF2">
    <property type="entry name" value="MEMBRANE-BOUND LYTIC MUREIN TRANSGLYCOSYLASE C"/>
    <property type="match status" value="1"/>
</dbReference>
<reference evidence="3 4" key="1">
    <citation type="journal article" date="2010" name="Stand. Genomic Sci.">
        <title>Non-contiguous finished genome sequence of Aminomonas paucivorans type strain (GLU-3).</title>
        <authorList>
            <person name="Pitluck S."/>
            <person name="Yasawong M."/>
            <person name="Held B."/>
            <person name="Lapidus A."/>
            <person name="Nolan M."/>
            <person name="Copeland A."/>
            <person name="Lucas S."/>
            <person name="Del Rio T.G."/>
            <person name="Tice H."/>
            <person name="Cheng J.F."/>
            <person name="Chertkov O."/>
            <person name="Goodwin L."/>
            <person name="Tapia R."/>
            <person name="Han C."/>
            <person name="Liolios K."/>
            <person name="Ivanova N."/>
            <person name="Mavromatis K."/>
            <person name="Ovchinnikova G."/>
            <person name="Pati A."/>
            <person name="Chen A."/>
            <person name="Palaniappan K."/>
            <person name="Land M."/>
            <person name="Hauser L."/>
            <person name="Chang Y.J."/>
            <person name="Jeffries C.D."/>
            <person name="Pukall R."/>
            <person name="Spring S."/>
            <person name="Rohde M."/>
            <person name="Sikorski J."/>
            <person name="Goker M."/>
            <person name="Woyke T."/>
            <person name="Bristow J."/>
            <person name="Eisen J.A."/>
            <person name="Markowitz V."/>
            <person name="Hugenholtz P."/>
            <person name="Kyrpides N.C."/>
            <person name="Klenk H.P."/>
        </authorList>
    </citation>
    <scope>NUCLEOTIDE SEQUENCE [LARGE SCALE GENOMIC DNA]</scope>
    <source>
        <strain evidence="3 4">DSM 12260</strain>
    </source>
</reference>
<protein>
    <submittedName>
        <fullName evidence="3">Lytic transglycosylase catalytic</fullName>
    </submittedName>
</protein>
<dbReference type="AlphaFoldDB" id="E3CVS6"/>
<dbReference type="RefSeq" id="WP_006300445.1">
    <property type="nucleotide sequence ID" value="NZ_CM001022.1"/>
</dbReference>
<sequence>MRPQMTNLTQLLGRIREIESRINPQGTSPRTEETRFVEVLDELAGTQRSDLPEGDGEGAGFREEAAVSQEPLSERMSKWDPLLQDLCRRYDLDPNLARAVMRCESGGQEQVVSRAGAMGLMQLMPGTARALGVDPKDPARNLEGGIKYLAQMADRYDGDLEKALAAYNAGAGRVDAYGGIPPFPETQRYVKNVMAHYRRYSGGN</sequence>
<dbReference type="HOGENOM" id="CLU_065765_4_6_0"/>
<dbReference type="InterPro" id="IPR008258">
    <property type="entry name" value="Transglycosylase_SLT_dom_1"/>
</dbReference>
<dbReference type="OrthoDB" id="9815002at2"/>
<dbReference type="PaxDb" id="584708-Apau_0849"/>
<organism evidence="3 4">
    <name type="scientific">Aminomonas paucivorans DSM 12260</name>
    <dbReference type="NCBI Taxonomy" id="584708"/>
    <lineage>
        <taxon>Bacteria</taxon>
        <taxon>Thermotogati</taxon>
        <taxon>Synergistota</taxon>
        <taxon>Synergistia</taxon>
        <taxon>Synergistales</taxon>
        <taxon>Synergistaceae</taxon>
        <taxon>Aminomonas</taxon>
    </lineage>
</organism>
<feature type="region of interest" description="Disordered" evidence="1">
    <location>
        <begin position="44"/>
        <end position="73"/>
    </location>
</feature>
<gene>
    <name evidence="3" type="ORF">Apau_0849</name>
</gene>
<feature type="domain" description="Transglycosylase SLT" evidence="2">
    <location>
        <begin position="88"/>
        <end position="179"/>
    </location>
</feature>
<accession>E3CVS6</accession>
<dbReference type="CDD" id="cd00254">
    <property type="entry name" value="LT-like"/>
    <property type="match status" value="1"/>
</dbReference>
<evidence type="ECO:0000256" key="1">
    <source>
        <dbReference type="SAM" id="MobiDB-lite"/>
    </source>
</evidence>
<evidence type="ECO:0000313" key="3">
    <source>
        <dbReference type="EMBL" id="EFQ23277.1"/>
    </source>
</evidence>
<dbReference type="STRING" id="584708.Apau_0849"/>
<dbReference type="SUPFAM" id="SSF53955">
    <property type="entry name" value="Lysozyme-like"/>
    <property type="match status" value="1"/>
</dbReference>
<dbReference type="Gene3D" id="1.10.530.10">
    <property type="match status" value="1"/>
</dbReference>
<keyword evidence="4" id="KW-1185">Reference proteome</keyword>
<dbReference type="Proteomes" id="UP000005096">
    <property type="component" value="Chromosome"/>
</dbReference>
<proteinExistence type="predicted"/>